<reference evidence="6 7" key="1">
    <citation type="submission" date="2019-07" db="EMBL/GenBank/DDBJ databases">
        <title>Annotation for the trematode Paragonimus westermani.</title>
        <authorList>
            <person name="Choi Y.-J."/>
        </authorList>
    </citation>
    <scope>NUCLEOTIDE SEQUENCE [LARGE SCALE GENOMIC DNA]</scope>
    <source>
        <strain evidence="6">180907_Pwestermani</strain>
    </source>
</reference>
<feature type="compositionally biased region" description="Low complexity" evidence="5">
    <location>
        <begin position="276"/>
        <end position="286"/>
    </location>
</feature>
<evidence type="ECO:0000313" key="6">
    <source>
        <dbReference type="EMBL" id="KAF8570711.1"/>
    </source>
</evidence>
<feature type="region of interest" description="Disordered" evidence="5">
    <location>
        <begin position="519"/>
        <end position="539"/>
    </location>
</feature>
<feature type="region of interest" description="Disordered" evidence="5">
    <location>
        <begin position="352"/>
        <end position="387"/>
    </location>
</feature>
<proteinExistence type="inferred from homology"/>
<feature type="region of interest" description="Disordered" evidence="5">
    <location>
        <begin position="116"/>
        <end position="138"/>
    </location>
</feature>
<organism evidence="6 7">
    <name type="scientific">Paragonimus westermani</name>
    <dbReference type="NCBI Taxonomy" id="34504"/>
    <lineage>
        <taxon>Eukaryota</taxon>
        <taxon>Metazoa</taxon>
        <taxon>Spiralia</taxon>
        <taxon>Lophotrochozoa</taxon>
        <taxon>Platyhelminthes</taxon>
        <taxon>Trematoda</taxon>
        <taxon>Digenea</taxon>
        <taxon>Plagiorchiida</taxon>
        <taxon>Troglotremata</taxon>
        <taxon>Troglotrematidae</taxon>
        <taxon>Paragonimus</taxon>
    </lineage>
</organism>
<feature type="region of interest" description="Disordered" evidence="5">
    <location>
        <begin position="179"/>
        <end position="205"/>
    </location>
</feature>
<accession>A0A8T0DVR1</accession>
<dbReference type="PANTHER" id="PTHR12751:SF18">
    <property type="entry name" value="PHOSPHATASE AND ACTIN REGULATOR 1"/>
    <property type="match status" value="1"/>
</dbReference>
<evidence type="ECO:0000256" key="4">
    <source>
        <dbReference type="PROSITE-ProRule" id="PRU00401"/>
    </source>
</evidence>
<dbReference type="EMBL" id="JTDF01000950">
    <property type="protein sequence ID" value="KAF8570711.1"/>
    <property type="molecule type" value="Genomic_DNA"/>
</dbReference>
<comment type="similarity">
    <text evidence="1">Belongs to the phosphatase and actin regulator family.</text>
</comment>
<feature type="region of interest" description="Disordered" evidence="5">
    <location>
        <begin position="246"/>
        <end position="286"/>
    </location>
</feature>
<comment type="caution">
    <text evidence="6">The sequence shown here is derived from an EMBL/GenBank/DDBJ whole genome shotgun (WGS) entry which is preliminary data.</text>
</comment>
<feature type="non-terminal residue" evidence="6">
    <location>
        <position position="710"/>
    </location>
</feature>
<dbReference type="AlphaFoldDB" id="A0A8T0DVR1"/>
<dbReference type="Pfam" id="PF02755">
    <property type="entry name" value="RPEL"/>
    <property type="match status" value="2"/>
</dbReference>
<sequence length="710" mass="78359">DCSVTLHGQHPRIPGSVAVLPVGTVLSRQLLTPVSKPASLPPLAHSRTRPSSVMNSHTPNSGCSHGDQQPVTIEDRSSDELESCASPVVKSIVSPTSPNLTDSVCSKLCLKSTVMTTDTESNSVVEQDESKLSSPRSHPWIRQHDVTVSSTPICRISADGDTQSSPIADSACGSANGDLTTASRVPNRTQGPKSVCTPPTVNKDRESRVREVFRLRKTHHLNGSCIHSTSTDSPVHDLPDSLVTLADSRTRKTKDRPQCTRTSLQTPPVDRNSLLCSSSKTADADSSTCESCDSLLPLPESPSTNHLVSPSLISLPGNTLKSSCSPDTSGKTALSASDVFITTDLDDTFNSSPCSHQTLSVESRTSTSSLPTTHYGISPGSRLTATTTPQTASIAVLRELSDRSFPTRFGFPPRNHPVSGKNTDLSTTNQPISDPLKTIDSRVNLENDIPSVHTAYKTINGISPTSTRLLERNILSRAGADKSTDSNRSTVRMPTLGRPTYPFGRDCRFVFQLPLDSEEEEEELHNRSPPATTPADLTLQRRAQHDLWVKRADRISRFLETRPAVEDLFAKNILPSTTPEARAELRVEIEATLERRLSQRPTACELEQKNILHSDSEEVRLKAKEEKKLILTRKLSTRPTVKELQQRRIIRFNDYVEMTDADVYDRRADKPWTRLTPRDKADIRRELNEFKANEMSVHEESRHHTRFHRP</sequence>
<dbReference type="Gene3D" id="6.10.140.2130">
    <property type="match status" value="1"/>
</dbReference>
<evidence type="ECO:0000256" key="2">
    <source>
        <dbReference type="ARBA" id="ARBA00022737"/>
    </source>
</evidence>
<evidence type="ECO:0000313" key="7">
    <source>
        <dbReference type="Proteomes" id="UP000699462"/>
    </source>
</evidence>
<protein>
    <recommendedName>
        <fullName evidence="8">Phosphatase and actin regulator</fullName>
    </recommendedName>
</protein>
<feature type="region of interest" description="Disordered" evidence="5">
    <location>
        <begin position="35"/>
        <end position="80"/>
    </location>
</feature>
<feature type="compositionally biased region" description="Polar residues" evidence="5">
    <location>
        <begin position="352"/>
        <end position="372"/>
    </location>
</feature>
<dbReference type="InterPro" id="IPR004018">
    <property type="entry name" value="RPEL_repeat"/>
</dbReference>
<keyword evidence="2" id="KW-0677">Repeat</keyword>
<feature type="compositionally biased region" description="Polar residues" evidence="5">
    <location>
        <begin position="116"/>
        <end position="125"/>
    </location>
</feature>
<feature type="compositionally biased region" description="Polar residues" evidence="5">
    <location>
        <begin position="179"/>
        <end position="200"/>
    </location>
</feature>
<evidence type="ECO:0008006" key="8">
    <source>
        <dbReference type="Google" id="ProtNLM"/>
    </source>
</evidence>
<feature type="repeat" description="RPEL" evidence="4">
    <location>
        <begin position="591"/>
        <end position="616"/>
    </location>
</feature>
<dbReference type="OrthoDB" id="5563016at2759"/>
<dbReference type="GO" id="GO:0003779">
    <property type="term" value="F:actin binding"/>
    <property type="evidence" value="ECO:0007669"/>
    <property type="project" value="UniProtKB-KW"/>
</dbReference>
<feature type="compositionally biased region" description="Polar residues" evidence="5">
    <location>
        <begin position="420"/>
        <end position="432"/>
    </location>
</feature>
<dbReference type="Proteomes" id="UP000699462">
    <property type="component" value="Unassembled WGS sequence"/>
</dbReference>
<gene>
    <name evidence="6" type="ORF">P879_01156</name>
</gene>
<evidence type="ECO:0000256" key="5">
    <source>
        <dbReference type="SAM" id="MobiDB-lite"/>
    </source>
</evidence>
<dbReference type="GO" id="GO:0030036">
    <property type="term" value="P:actin cytoskeleton organization"/>
    <property type="evidence" value="ECO:0007669"/>
    <property type="project" value="TreeGrafter"/>
</dbReference>
<keyword evidence="7" id="KW-1185">Reference proteome</keyword>
<keyword evidence="3" id="KW-0009">Actin-binding</keyword>
<evidence type="ECO:0000256" key="3">
    <source>
        <dbReference type="ARBA" id="ARBA00023203"/>
    </source>
</evidence>
<feature type="compositionally biased region" description="Polar residues" evidence="5">
    <location>
        <begin position="49"/>
        <end position="71"/>
    </location>
</feature>
<dbReference type="SMART" id="SM00707">
    <property type="entry name" value="RPEL"/>
    <property type="match status" value="3"/>
</dbReference>
<dbReference type="PANTHER" id="PTHR12751">
    <property type="entry name" value="PHOSPHATASE AND ACTIN REGULATOR PHACTR"/>
    <property type="match status" value="1"/>
</dbReference>
<evidence type="ECO:0000256" key="1">
    <source>
        <dbReference type="ARBA" id="ARBA00009795"/>
    </source>
</evidence>
<dbReference type="Gene3D" id="6.10.140.1750">
    <property type="match status" value="1"/>
</dbReference>
<dbReference type="PROSITE" id="PS51073">
    <property type="entry name" value="RPEL"/>
    <property type="match status" value="1"/>
</dbReference>
<feature type="region of interest" description="Disordered" evidence="5">
    <location>
        <begin position="405"/>
        <end position="435"/>
    </location>
</feature>
<name>A0A8T0DVR1_9TREM</name>